<gene>
    <name evidence="8" type="primary">mqo</name>
    <name evidence="9" type="ORF">GCM10022239_11420</name>
</gene>
<evidence type="ECO:0000313" key="9">
    <source>
        <dbReference type="EMBL" id="GAA3737380.1"/>
    </source>
</evidence>
<dbReference type="HAMAP" id="MF_00212">
    <property type="entry name" value="MQO"/>
    <property type="match status" value="1"/>
</dbReference>
<dbReference type="Gene3D" id="3.30.9.10">
    <property type="entry name" value="D-Amino Acid Oxidase, subunit A, domain 2"/>
    <property type="match status" value="1"/>
</dbReference>
<dbReference type="NCBIfam" id="NF003610">
    <property type="entry name" value="PRK05257.3-1"/>
    <property type="match status" value="1"/>
</dbReference>
<dbReference type="NCBIfam" id="NF003606">
    <property type="entry name" value="PRK05257.2-1"/>
    <property type="match status" value="1"/>
</dbReference>
<keyword evidence="6 8" id="KW-0274">FAD</keyword>
<reference evidence="10" key="1">
    <citation type="journal article" date="2019" name="Int. J. Syst. Evol. Microbiol.">
        <title>The Global Catalogue of Microorganisms (GCM) 10K type strain sequencing project: providing services to taxonomists for standard genome sequencing and annotation.</title>
        <authorList>
            <consortium name="The Broad Institute Genomics Platform"/>
            <consortium name="The Broad Institute Genome Sequencing Center for Infectious Disease"/>
            <person name="Wu L."/>
            <person name="Ma J."/>
        </authorList>
    </citation>
    <scope>NUCLEOTIDE SEQUENCE [LARGE SCALE GENOMIC DNA]</scope>
    <source>
        <strain evidence="10">JCM 16949</strain>
    </source>
</reference>
<proteinExistence type="inferred from homology"/>
<comment type="caution">
    <text evidence="9">The sequence shown here is derived from an EMBL/GenBank/DDBJ whole genome shotgun (WGS) entry which is preliminary data.</text>
</comment>
<dbReference type="InterPro" id="IPR006231">
    <property type="entry name" value="MQO"/>
</dbReference>
<comment type="cofactor">
    <cofactor evidence="2 8">
        <name>FAD</name>
        <dbReference type="ChEBI" id="CHEBI:57692"/>
    </cofactor>
</comment>
<dbReference type="NCBIfam" id="TIGR01320">
    <property type="entry name" value="mal_quin_oxido"/>
    <property type="match status" value="1"/>
</dbReference>
<comment type="similarity">
    <text evidence="8">Belongs to the MQO family.</text>
</comment>
<dbReference type="NCBIfam" id="NF009875">
    <property type="entry name" value="PRK13339.1"/>
    <property type="match status" value="1"/>
</dbReference>
<keyword evidence="5 8" id="KW-0285">Flavoprotein</keyword>
<evidence type="ECO:0000256" key="2">
    <source>
        <dbReference type="ARBA" id="ARBA00001974"/>
    </source>
</evidence>
<sequence length="491" mass="52997">MSPANPIDVALIGGGIMSATLGTILKQLEPGWSIRIFEALPEVGQESSNPWNNAGTGHSALCELNYTKDLPDGTIDISSAVKINEQFQVSRQFWSYLVKKDFLPAPEDFISPVPHMSFVWGDDNVAFLKRRFDALKDHPLFAGMEYSEDPAVIYSWAPTLMAGRPKSQHIAATRMEAGTDVDFGALTRDLTSYLTANGAVLSTDEKVTGLHRMRDGLWRIRLRRAIGKSPSTVHARFVFVGAGGGALKLLQKSGIPEARGYGGFPVSGQFLRTDNPALVAKHRAKVYGKASVGAPPMSVPHLDTRVVDGTASLMFGPYAGFSPKFLKTGSWLDLPLSIRPGNIIPMLAAFKDNLDLSWYLITQLLAGKRTKFAALREFMPDARPSDWYQITAGQRVQVIKKDAKKGGILQFGTEVVTGAAGSIAGLLGASPGASTAVPIMLDLIGRCFPDRLEAWTPGLRTMIPSYGKNLSDAPALVGKTLAATAKVLELN</sequence>
<evidence type="ECO:0000256" key="3">
    <source>
        <dbReference type="ARBA" id="ARBA00005012"/>
    </source>
</evidence>
<dbReference type="RefSeq" id="WP_344754651.1">
    <property type="nucleotide sequence ID" value="NZ_BAABAE010000003.1"/>
</dbReference>
<organism evidence="9 10">
    <name type="scientific">Leifsonella bigeumensis</name>
    <dbReference type="NCBI Taxonomy" id="433643"/>
    <lineage>
        <taxon>Bacteria</taxon>
        <taxon>Bacillati</taxon>
        <taxon>Actinomycetota</taxon>
        <taxon>Actinomycetes</taxon>
        <taxon>Micrococcales</taxon>
        <taxon>Microbacteriaceae</taxon>
        <taxon>Leifsonella</taxon>
    </lineage>
</organism>
<dbReference type="SUPFAM" id="SSF51905">
    <property type="entry name" value="FAD/NAD(P)-binding domain"/>
    <property type="match status" value="1"/>
</dbReference>
<dbReference type="NCBIfam" id="NF003611">
    <property type="entry name" value="PRK05257.3-2"/>
    <property type="match status" value="1"/>
</dbReference>
<protein>
    <recommendedName>
        <fullName evidence="8">Probable malate:quinone oxidoreductase</fullName>
        <ecNumber evidence="8">1.1.5.4</ecNumber>
    </recommendedName>
    <alternativeName>
        <fullName evidence="8">MQO</fullName>
    </alternativeName>
    <alternativeName>
        <fullName evidence="8">Malate dehydrogenase [quinone]</fullName>
    </alternativeName>
</protein>
<name>A0ABP7FDV2_9MICO</name>
<evidence type="ECO:0000256" key="7">
    <source>
        <dbReference type="ARBA" id="ARBA00023002"/>
    </source>
</evidence>
<dbReference type="NCBIfam" id="NF003603">
    <property type="entry name" value="PRK05257.1-1"/>
    <property type="match status" value="1"/>
</dbReference>
<dbReference type="PANTHER" id="PTHR43104">
    <property type="entry name" value="L-2-HYDROXYGLUTARATE DEHYDROGENASE, MITOCHONDRIAL"/>
    <property type="match status" value="1"/>
</dbReference>
<accession>A0ABP7FDV2</accession>
<evidence type="ECO:0000256" key="8">
    <source>
        <dbReference type="HAMAP-Rule" id="MF_00212"/>
    </source>
</evidence>
<comment type="pathway">
    <text evidence="3 8">Carbohydrate metabolism; tricarboxylic acid cycle; oxaloacetate from (S)-malate (quinone route): step 1/1.</text>
</comment>
<comment type="catalytic activity">
    <reaction evidence="1 8">
        <text>(S)-malate + a quinone = a quinol + oxaloacetate</text>
        <dbReference type="Rhea" id="RHEA:46012"/>
        <dbReference type="ChEBI" id="CHEBI:15589"/>
        <dbReference type="ChEBI" id="CHEBI:16452"/>
        <dbReference type="ChEBI" id="CHEBI:24646"/>
        <dbReference type="ChEBI" id="CHEBI:132124"/>
        <dbReference type="EC" id="1.1.5.4"/>
    </reaction>
</comment>
<dbReference type="Proteomes" id="UP001501004">
    <property type="component" value="Unassembled WGS sequence"/>
</dbReference>
<evidence type="ECO:0000256" key="6">
    <source>
        <dbReference type="ARBA" id="ARBA00022827"/>
    </source>
</evidence>
<keyword evidence="4 8" id="KW-0816">Tricarboxylic acid cycle</keyword>
<keyword evidence="10" id="KW-1185">Reference proteome</keyword>
<evidence type="ECO:0000313" key="10">
    <source>
        <dbReference type="Proteomes" id="UP001501004"/>
    </source>
</evidence>
<evidence type="ECO:0000256" key="1">
    <source>
        <dbReference type="ARBA" id="ARBA00001139"/>
    </source>
</evidence>
<dbReference type="PANTHER" id="PTHR43104:SF2">
    <property type="entry name" value="L-2-HYDROXYGLUTARATE DEHYDROGENASE, MITOCHONDRIAL"/>
    <property type="match status" value="1"/>
</dbReference>
<dbReference type="EMBL" id="BAABAE010000003">
    <property type="protein sequence ID" value="GAA3737380.1"/>
    <property type="molecule type" value="Genomic_DNA"/>
</dbReference>
<dbReference type="NCBIfam" id="NF003612">
    <property type="entry name" value="PRK05257.3-3"/>
    <property type="match status" value="1"/>
</dbReference>
<dbReference type="NCBIfam" id="NF003605">
    <property type="entry name" value="PRK05257.1-4"/>
    <property type="match status" value="1"/>
</dbReference>
<evidence type="ECO:0000256" key="5">
    <source>
        <dbReference type="ARBA" id="ARBA00022630"/>
    </source>
</evidence>
<dbReference type="InterPro" id="IPR036188">
    <property type="entry name" value="FAD/NAD-bd_sf"/>
</dbReference>
<dbReference type="Gene3D" id="3.50.50.60">
    <property type="entry name" value="FAD/NAD(P)-binding domain"/>
    <property type="match status" value="1"/>
</dbReference>
<evidence type="ECO:0000256" key="4">
    <source>
        <dbReference type="ARBA" id="ARBA00022532"/>
    </source>
</evidence>
<keyword evidence="7 8" id="KW-0560">Oxidoreductase</keyword>
<dbReference type="EC" id="1.1.5.4" evidence="8"/>
<dbReference type="Pfam" id="PF06039">
    <property type="entry name" value="Mqo"/>
    <property type="match status" value="1"/>
</dbReference>